<dbReference type="Gene3D" id="3.40.630.30">
    <property type="match status" value="1"/>
</dbReference>
<dbReference type="Proteomes" id="UP000807716">
    <property type="component" value="Unassembled WGS sequence"/>
</dbReference>
<evidence type="ECO:0000256" key="1">
    <source>
        <dbReference type="SAM" id="MobiDB-lite"/>
    </source>
</evidence>
<feature type="transmembrane region" description="Helical" evidence="2">
    <location>
        <begin position="175"/>
        <end position="192"/>
    </location>
</feature>
<feature type="transmembrane region" description="Helical" evidence="2">
    <location>
        <begin position="233"/>
        <end position="255"/>
    </location>
</feature>
<feature type="compositionally biased region" description="Low complexity" evidence="1">
    <location>
        <begin position="497"/>
        <end position="511"/>
    </location>
</feature>
<gene>
    <name evidence="3" type="ORF">DFQ27_006949</name>
</gene>
<dbReference type="SUPFAM" id="SSF55729">
    <property type="entry name" value="Acyl-CoA N-acyltransferases (Nat)"/>
    <property type="match status" value="1"/>
</dbReference>
<evidence type="ECO:0000313" key="3">
    <source>
        <dbReference type="EMBL" id="KAG0254263.1"/>
    </source>
</evidence>
<feature type="region of interest" description="Disordered" evidence="1">
    <location>
        <begin position="455"/>
        <end position="536"/>
    </location>
</feature>
<feature type="compositionally biased region" description="Low complexity" evidence="1">
    <location>
        <begin position="519"/>
        <end position="533"/>
    </location>
</feature>
<keyword evidence="2" id="KW-1133">Transmembrane helix</keyword>
<feature type="compositionally biased region" description="Polar residues" evidence="1">
    <location>
        <begin position="571"/>
        <end position="582"/>
    </location>
</feature>
<evidence type="ECO:0000256" key="2">
    <source>
        <dbReference type="SAM" id="Phobius"/>
    </source>
</evidence>
<feature type="transmembrane region" description="Helical" evidence="2">
    <location>
        <begin position="267"/>
        <end position="285"/>
    </location>
</feature>
<feature type="region of interest" description="Disordered" evidence="1">
    <location>
        <begin position="567"/>
        <end position="589"/>
    </location>
</feature>
<organism evidence="3 4">
    <name type="scientific">Actinomortierella ambigua</name>
    <dbReference type="NCBI Taxonomy" id="1343610"/>
    <lineage>
        <taxon>Eukaryota</taxon>
        <taxon>Fungi</taxon>
        <taxon>Fungi incertae sedis</taxon>
        <taxon>Mucoromycota</taxon>
        <taxon>Mortierellomycotina</taxon>
        <taxon>Mortierellomycetes</taxon>
        <taxon>Mortierellales</taxon>
        <taxon>Mortierellaceae</taxon>
        <taxon>Actinomortierella</taxon>
    </lineage>
</organism>
<sequence length="776" mass="86082">MGISNFYSMHGILFLAKVDEECVIRVDNNVANSTVELLKLLGNEMPNLVAIPILRYDWLDDCATFDEIFKRISDATSGVKAAGLPTIGAVVMDGNAKSTEDFGAPFQQLADAPHWNHDAGLNISYVGSDTIELLFPTSKANDGMVYVATVTQESGPWNDMWNSTGMMALNRSIDVLTGLVFFYGIWVLIFICKAEQDQNHTRRYLTLIPGILYLPLSIAFAPYKTAVPWRNAVYYVSLLFPFISLGLQIIMWSKLIYRIKRKSANKLFAYFSYVTIGVPTISAFLDGVGWLIPKVPIIRMIGEKGFMFCMPVIILVQASLIFYFAITFFRSLRNIAVSDATRTALVKITILNVAMVSFFILMLLSRIISLLGVNQRVRGAYLAELVVFRLSFISFYGCCFWTLSIRQPTGSTANSRPIGGSGPGFGSGQVQSIGYHGGDSTTLYNASSQPLSFQEVGSSKHEAGKNTHSHFKPGETPAKISSSPHEKKISRQSSKGFIIPSPDSSHFPSSHNASVHVGSSTPISPATSPTLTTRSAKKYQQYPGMRLDEEEEDKQSVYGNHLYQLKPMRNNKGSRQHLQASDASDEDHISAQLPKGANCVAGTHELDTFTDILEGAAKWMVMNGYAQWTPGMYNSAEGRKGTLASIERGDAYFIELKQDTMEHKVAIGTFILQMGQKFDEALWSQYEGDWLDAVYLHRLVVDKAYKGLRMGPRVIQFAQKVACDLGKKYLRLDCRATNPGIAAYYLGLGLLEDCGIHDDAEMKCSFHRFQRLATQP</sequence>
<dbReference type="OrthoDB" id="2390179at2759"/>
<keyword evidence="2" id="KW-0812">Transmembrane</keyword>
<protein>
    <recommendedName>
        <fullName evidence="5">N-acetyltransferase domain-containing protein</fullName>
    </recommendedName>
</protein>
<dbReference type="AlphaFoldDB" id="A0A9P6PX00"/>
<name>A0A9P6PX00_9FUNG</name>
<keyword evidence="2" id="KW-0472">Membrane</keyword>
<evidence type="ECO:0008006" key="5">
    <source>
        <dbReference type="Google" id="ProtNLM"/>
    </source>
</evidence>
<feature type="transmembrane region" description="Helical" evidence="2">
    <location>
        <begin position="305"/>
        <end position="329"/>
    </location>
</feature>
<accession>A0A9P6PX00</accession>
<feature type="transmembrane region" description="Helical" evidence="2">
    <location>
        <begin position="380"/>
        <end position="403"/>
    </location>
</feature>
<keyword evidence="4" id="KW-1185">Reference proteome</keyword>
<dbReference type="EMBL" id="JAAAJB010000528">
    <property type="protein sequence ID" value="KAG0254263.1"/>
    <property type="molecule type" value="Genomic_DNA"/>
</dbReference>
<reference evidence="3" key="1">
    <citation type="journal article" date="2020" name="Fungal Divers.">
        <title>Resolving the Mortierellaceae phylogeny through synthesis of multi-gene phylogenetics and phylogenomics.</title>
        <authorList>
            <person name="Vandepol N."/>
            <person name="Liber J."/>
            <person name="Desiro A."/>
            <person name="Na H."/>
            <person name="Kennedy M."/>
            <person name="Barry K."/>
            <person name="Grigoriev I.V."/>
            <person name="Miller A.N."/>
            <person name="O'Donnell K."/>
            <person name="Stajich J.E."/>
            <person name="Bonito G."/>
        </authorList>
    </citation>
    <scope>NUCLEOTIDE SEQUENCE</scope>
    <source>
        <strain evidence="3">BC1065</strain>
    </source>
</reference>
<proteinExistence type="predicted"/>
<feature type="transmembrane region" description="Helical" evidence="2">
    <location>
        <begin position="350"/>
        <end position="368"/>
    </location>
</feature>
<evidence type="ECO:0000313" key="4">
    <source>
        <dbReference type="Proteomes" id="UP000807716"/>
    </source>
</evidence>
<comment type="caution">
    <text evidence="3">The sequence shown here is derived from an EMBL/GenBank/DDBJ whole genome shotgun (WGS) entry which is preliminary data.</text>
</comment>
<feature type="transmembrane region" description="Helical" evidence="2">
    <location>
        <begin position="204"/>
        <end position="221"/>
    </location>
</feature>
<dbReference type="InterPro" id="IPR016181">
    <property type="entry name" value="Acyl_CoA_acyltransferase"/>
</dbReference>